<evidence type="ECO:0000256" key="4">
    <source>
        <dbReference type="ARBA" id="ARBA00022679"/>
    </source>
</evidence>
<dbReference type="GO" id="GO:0008408">
    <property type="term" value="F:3'-5' exonuclease activity"/>
    <property type="evidence" value="ECO:0007669"/>
    <property type="project" value="InterPro"/>
</dbReference>
<comment type="subcellular location">
    <subcellularLocation>
        <location evidence="1">Cytoplasm</location>
    </subcellularLocation>
</comment>
<feature type="domain" description="HTH merR-type" evidence="9">
    <location>
        <begin position="6"/>
        <end position="76"/>
    </location>
</feature>
<dbReference type="InterPro" id="IPR022637">
    <property type="entry name" value="DNA_polIII_beta_cen"/>
</dbReference>
<keyword evidence="4" id="KW-0808">Transferase</keyword>
<dbReference type="PROSITE" id="PS50937">
    <property type="entry name" value="HTH_MERR_2"/>
    <property type="match status" value="1"/>
</dbReference>
<name>A0A263CYB9_9PSEU</name>
<keyword evidence="8" id="KW-0238">DNA-binding</keyword>
<keyword evidence="5" id="KW-0548">Nucleotidyltransferase</keyword>
<dbReference type="Pfam" id="PF02767">
    <property type="entry name" value="DNA_pol3_beta_2"/>
    <property type="match status" value="1"/>
</dbReference>
<dbReference type="GO" id="GO:0006271">
    <property type="term" value="P:DNA strand elongation involved in DNA replication"/>
    <property type="evidence" value="ECO:0007669"/>
    <property type="project" value="TreeGrafter"/>
</dbReference>
<dbReference type="InterPro" id="IPR001001">
    <property type="entry name" value="DNA_polIII_beta"/>
</dbReference>
<dbReference type="InterPro" id="IPR046938">
    <property type="entry name" value="DNA_clamp_sf"/>
</dbReference>
<comment type="similarity">
    <text evidence="2">Belongs to the beta sliding clamp family.</text>
</comment>
<evidence type="ECO:0000256" key="2">
    <source>
        <dbReference type="ARBA" id="ARBA00010752"/>
    </source>
</evidence>
<dbReference type="OrthoDB" id="7849865at2"/>
<organism evidence="10 11">
    <name type="scientific">Amycolatopsis antarctica</name>
    <dbReference type="NCBI Taxonomy" id="1854586"/>
    <lineage>
        <taxon>Bacteria</taxon>
        <taxon>Bacillati</taxon>
        <taxon>Actinomycetota</taxon>
        <taxon>Actinomycetes</taxon>
        <taxon>Pseudonocardiales</taxon>
        <taxon>Pseudonocardiaceae</taxon>
        <taxon>Amycolatopsis</taxon>
    </lineage>
</organism>
<evidence type="ECO:0000256" key="6">
    <source>
        <dbReference type="ARBA" id="ARBA00022705"/>
    </source>
</evidence>
<evidence type="ECO:0000313" key="10">
    <source>
        <dbReference type="EMBL" id="OZM70326.1"/>
    </source>
</evidence>
<proteinExistence type="inferred from homology"/>
<evidence type="ECO:0000259" key="9">
    <source>
        <dbReference type="PROSITE" id="PS50937"/>
    </source>
</evidence>
<reference evidence="10 11" key="1">
    <citation type="submission" date="2017-07" db="EMBL/GenBank/DDBJ databases">
        <title>Amycolatopsis antarcticus sp. nov., isolated from the surface of an Antarcticus brown macroalga.</title>
        <authorList>
            <person name="Wang J."/>
            <person name="Leiva S."/>
            <person name="Huang J."/>
            <person name="Huang Y."/>
        </authorList>
    </citation>
    <scope>NUCLEOTIDE SEQUENCE [LARGE SCALE GENOMIC DNA]</scope>
    <source>
        <strain evidence="10 11">AU-G6</strain>
    </source>
</reference>
<keyword evidence="7" id="KW-0239">DNA-directed DNA polymerase</keyword>
<dbReference type="RefSeq" id="WP_094865622.1">
    <property type="nucleotide sequence ID" value="NZ_NKYE01000021.1"/>
</dbReference>
<sequence>MPEPELITIGVLARSSGLTASALRFYADSGVLEPSTVDPTSGYRYYTPAQAERAVLIRRLREMEMPLDRVAEVLAAGAQAASAIIDEHLAHPADRVERARATAAAVRAALAPASGPPPVRLGGAVFTHAVEQVLTATIHEPGLPVLNGVHLEARADGLVLTATDRYRLSTRTLVVELPGGEGWSVTADADGLRLLMPWTRRQHSLAVHPSGGGLRIATDTEARDCRTLAATFPDWRLLLASLPETRTRALIGRDALRRVLEEQPERRVRFRLPAGGAAVTVRSAGAETRSIPAVLTGPAIDIDFDLPSLYPAISTAVGPDVLIDLAAPDLPVVVRSAADGDLTTLVMPLAPDTTVPSTEGNRE</sequence>
<gene>
    <name evidence="10" type="ORF">CFN78_25725</name>
</gene>
<dbReference type="GO" id="GO:0003677">
    <property type="term" value="F:DNA binding"/>
    <property type="evidence" value="ECO:0007669"/>
    <property type="project" value="UniProtKB-KW"/>
</dbReference>
<dbReference type="GO" id="GO:0003887">
    <property type="term" value="F:DNA-directed DNA polymerase activity"/>
    <property type="evidence" value="ECO:0007669"/>
    <property type="project" value="UniProtKB-KW"/>
</dbReference>
<dbReference type="AlphaFoldDB" id="A0A263CYB9"/>
<dbReference type="Gene3D" id="1.10.1660.10">
    <property type="match status" value="1"/>
</dbReference>
<dbReference type="InterPro" id="IPR000551">
    <property type="entry name" value="MerR-type_HTH_dom"/>
</dbReference>
<protein>
    <recommendedName>
        <fullName evidence="9">HTH merR-type domain-containing protein</fullName>
    </recommendedName>
</protein>
<dbReference type="PANTHER" id="PTHR30478:SF0">
    <property type="entry name" value="BETA SLIDING CLAMP"/>
    <property type="match status" value="1"/>
</dbReference>
<evidence type="ECO:0000256" key="5">
    <source>
        <dbReference type="ARBA" id="ARBA00022695"/>
    </source>
</evidence>
<comment type="caution">
    <text evidence="10">The sequence shown here is derived from an EMBL/GenBank/DDBJ whole genome shotgun (WGS) entry which is preliminary data.</text>
</comment>
<dbReference type="Proteomes" id="UP000242444">
    <property type="component" value="Unassembled WGS sequence"/>
</dbReference>
<dbReference type="Pfam" id="PF13411">
    <property type="entry name" value="MerR_1"/>
    <property type="match status" value="1"/>
</dbReference>
<dbReference type="GO" id="GO:0009360">
    <property type="term" value="C:DNA polymerase III complex"/>
    <property type="evidence" value="ECO:0007669"/>
    <property type="project" value="InterPro"/>
</dbReference>
<dbReference type="InterPro" id="IPR009061">
    <property type="entry name" value="DNA-bd_dom_put_sf"/>
</dbReference>
<keyword evidence="11" id="KW-1185">Reference proteome</keyword>
<dbReference type="GO" id="GO:0006355">
    <property type="term" value="P:regulation of DNA-templated transcription"/>
    <property type="evidence" value="ECO:0007669"/>
    <property type="project" value="InterPro"/>
</dbReference>
<evidence type="ECO:0000313" key="11">
    <source>
        <dbReference type="Proteomes" id="UP000242444"/>
    </source>
</evidence>
<dbReference type="InParanoid" id="A0A263CYB9"/>
<dbReference type="EMBL" id="NKYE01000021">
    <property type="protein sequence ID" value="OZM70326.1"/>
    <property type="molecule type" value="Genomic_DNA"/>
</dbReference>
<evidence type="ECO:0000256" key="3">
    <source>
        <dbReference type="ARBA" id="ARBA00022490"/>
    </source>
</evidence>
<evidence type="ECO:0000256" key="7">
    <source>
        <dbReference type="ARBA" id="ARBA00022932"/>
    </source>
</evidence>
<dbReference type="GO" id="GO:0005737">
    <property type="term" value="C:cytoplasm"/>
    <property type="evidence" value="ECO:0007669"/>
    <property type="project" value="UniProtKB-SubCell"/>
</dbReference>
<accession>A0A263CYB9</accession>
<dbReference type="PANTHER" id="PTHR30478">
    <property type="entry name" value="DNA POLYMERASE III SUBUNIT BETA"/>
    <property type="match status" value="1"/>
</dbReference>
<evidence type="ECO:0000256" key="8">
    <source>
        <dbReference type="ARBA" id="ARBA00023125"/>
    </source>
</evidence>
<evidence type="ECO:0000256" key="1">
    <source>
        <dbReference type="ARBA" id="ARBA00004496"/>
    </source>
</evidence>
<keyword evidence="6" id="KW-0235">DNA replication</keyword>
<dbReference type="SUPFAM" id="SSF46955">
    <property type="entry name" value="Putative DNA-binding domain"/>
    <property type="match status" value="1"/>
</dbReference>
<dbReference type="SUPFAM" id="SSF55979">
    <property type="entry name" value="DNA clamp"/>
    <property type="match status" value="2"/>
</dbReference>
<dbReference type="SMART" id="SM00422">
    <property type="entry name" value="HTH_MERR"/>
    <property type="match status" value="1"/>
</dbReference>
<keyword evidence="3" id="KW-0963">Cytoplasm</keyword>
<dbReference type="Gene3D" id="3.10.150.10">
    <property type="entry name" value="DNA Polymerase III, subunit A, domain 2"/>
    <property type="match status" value="2"/>
</dbReference>